<dbReference type="Gramene" id="OMERI11G06620.3">
    <property type="protein sequence ID" value="OMERI11G06620.3"/>
    <property type="gene ID" value="OMERI11G06620"/>
</dbReference>
<feature type="compositionally biased region" description="Basic and acidic residues" evidence="1">
    <location>
        <begin position="185"/>
        <end position="210"/>
    </location>
</feature>
<protein>
    <submittedName>
        <fullName evidence="3">Uncharacterized protein</fullName>
    </submittedName>
</protein>
<evidence type="ECO:0000256" key="2">
    <source>
        <dbReference type="SAM" id="SignalP"/>
    </source>
</evidence>
<evidence type="ECO:0000313" key="4">
    <source>
        <dbReference type="Proteomes" id="UP000008021"/>
    </source>
</evidence>
<keyword evidence="4" id="KW-1185">Reference proteome</keyword>
<reference evidence="3" key="2">
    <citation type="submission" date="2018-05" db="EMBL/GenBank/DDBJ databases">
        <title>OmerRS3 (Oryza meridionalis Reference Sequence Version 3).</title>
        <authorList>
            <person name="Zhang J."/>
            <person name="Kudrna D."/>
            <person name="Lee S."/>
            <person name="Talag J."/>
            <person name="Welchert J."/>
            <person name="Wing R.A."/>
        </authorList>
    </citation>
    <scope>NUCLEOTIDE SEQUENCE [LARGE SCALE GENOMIC DNA]</scope>
    <source>
        <strain evidence="3">cv. OR44</strain>
    </source>
</reference>
<feature type="chain" id="PRO_5002358960" evidence="2">
    <location>
        <begin position="22"/>
        <end position="245"/>
    </location>
</feature>
<dbReference type="Proteomes" id="UP000008021">
    <property type="component" value="Chromosome 11"/>
</dbReference>
<dbReference type="HOGENOM" id="CLU_1172269_0_0_1"/>
<accession>A0A0E0F410</accession>
<keyword evidence="2" id="KW-0732">Signal</keyword>
<name>A0A0E0F410_9ORYZ</name>
<feature type="signal peptide" evidence="2">
    <location>
        <begin position="1"/>
        <end position="21"/>
    </location>
</feature>
<dbReference type="AlphaFoldDB" id="A0A0E0F410"/>
<dbReference type="PANTHER" id="PTHR31371">
    <property type="entry name" value="BNAC09G50660D PROTEIN"/>
    <property type="match status" value="1"/>
</dbReference>
<organism evidence="3">
    <name type="scientific">Oryza meridionalis</name>
    <dbReference type="NCBI Taxonomy" id="40149"/>
    <lineage>
        <taxon>Eukaryota</taxon>
        <taxon>Viridiplantae</taxon>
        <taxon>Streptophyta</taxon>
        <taxon>Embryophyta</taxon>
        <taxon>Tracheophyta</taxon>
        <taxon>Spermatophyta</taxon>
        <taxon>Magnoliopsida</taxon>
        <taxon>Liliopsida</taxon>
        <taxon>Poales</taxon>
        <taxon>Poaceae</taxon>
        <taxon>BOP clade</taxon>
        <taxon>Oryzoideae</taxon>
        <taxon>Oryzeae</taxon>
        <taxon>Oryzinae</taxon>
        <taxon>Oryza</taxon>
    </lineage>
</organism>
<evidence type="ECO:0000256" key="1">
    <source>
        <dbReference type="SAM" id="MobiDB-lite"/>
    </source>
</evidence>
<dbReference type="EnsemblPlants" id="OMERI11G06620.3">
    <property type="protein sequence ID" value="OMERI11G06620.3"/>
    <property type="gene ID" value="OMERI11G06620"/>
</dbReference>
<proteinExistence type="predicted"/>
<dbReference type="PANTHER" id="PTHR31371:SF20">
    <property type="entry name" value="OS12G0146500 PROTEIN"/>
    <property type="match status" value="1"/>
</dbReference>
<feature type="compositionally biased region" description="Basic and acidic residues" evidence="1">
    <location>
        <begin position="219"/>
        <end position="237"/>
    </location>
</feature>
<sequence>MHALTHALSWFLRAPVDIALASTARRPPRSSYRPLPMLPRLDGKVDAGKTVLAASLPLMSPDFNYTVQGTRDIEVTPTEQCHLPFYHDDGGGGSGVRLLVANDDTALLSLALAEMAAACADLSCSVARLSARCADPLLRQFDAPFAALVRGGLADLHRLRYSGARKWTGRCGICSGSWSAVLDAPDGRARPEKERLPRRGIGEEAERPDPSRVSGCDVRTARETDETRARVKASSKEKKTRYRCL</sequence>
<evidence type="ECO:0000313" key="3">
    <source>
        <dbReference type="EnsemblPlants" id="OMERI11G06620.3"/>
    </source>
</evidence>
<feature type="region of interest" description="Disordered" evidence="1">
    <location>
        <begin position="185"/>
        <end position="245"/>
    </location>
</feature>
<reference evidence="3" key="1">
    <citation type="submission" date="2015-04" db="UniProtKB">
        <authorList>
            <consortium name="EnsemblPlants"/>
        </authorList>
    </citation>
    <scope>IDENTIFICATION</scope>
</reference>